<proteinExistence type="inferred from homology"/>
<evidence type="ECO:0000256" key="3">
    <source>
        <dbReference type="ARBA" id="ARBA00023002"/>
    </source>
</evidence>
<dbReference type="EMBL" id="FOOI01000028">
    <property type="protein sequence ID" value="SFH68485.1"/>
    <property type="molecule type" value="Genomic_DNA"/>
</dbReference>
<dbReference type="InterPro" id="IPR012336">
    <property type="entry name" value="Thioredoxin-like_fold"/>
</dbReference>
<comment type="similarity">
    <text evidence="1">Belongs to the thioredoxin family. DsbA subfamily.</text>
</comment>
<keyword evidence="2 7" id="KW-0732">Signal</keyword>
<dbReference type="PANTHER" id="PTHR13887">
    <property type="entry name" value="GLUTATHIONE S-TRANSFERASE KAPPA"/>
    <property type="match status" value="1"/>
</dbReference>
<name>A0A1I3C1Q2_9ACTN</name>
<feature type="compositionally biased region" description="Low complexity" evidence="6">
    <location>
        <begin position="41"/>
        <end position="56"/>
    </location>
</feature>
<dbReference type="PANTHER" id="PTHR13887:SF14">
    <property type="entry name" value="DISULFIDE BOND FORMATION PROTEIN D"/>
    <property type="match status" value="1"/>
</dbReference>
<gene>
    <name evidence="9" type="ORF">SAMN05421678_12835</name>
</gene>
<evidence type="ECO:0000256" key="2">
    <source>
        <dbReference type="ARBA" id="ARBA00022729"/>
    </source>
</evidence>
<dbReference type="OrthoDB" id="117402at2"/>
<evidence type="ECO:0000256" key="5">
    <source>
        <dbReference type="ARBA" id="ARBA00023284"/>
    </source>
</evidence>
<dbReference type="GO" id="GO:0016491">
    <property type="term" value="F:oxidoreductase activity"/>
    <property type="evidence" value="ECO:0007669"/>
    <property type="project" value="UniProtKB-KW"/>
</dbReference>
<dbReference type="Gene3D" id="3.40.30.10">
    <property type="entry name" value="Glutaredoxin"/>
    <property type="match status" value="1"/>
</dbReference>
<dbReference type="PROSITE" id="PS51352">
    <property type="entry name" value="THIOREDOXIN_2"/>
    <property type="match status" value="1"/>
</dbReference>
<dbReference type="AlphaFoldDB" id="A0A1I3C1Q2"/>
<evidence type="ECO:0000256" key="4">
    <source>
        <dbReference type="ARBA" id="ARBA00023157"/>
    </source>
</evidence>
<evidence type="ECO:0000313" key="9">
    <source>
        <dbReference type="EMBL" id="SFH68485.1"/>
    </source>
</evidence>
<accession>A0A1I3C1Q2</accession>
<feature type="signal peptide" evidence="7">
    <location>
        <begin position="1"/>
        <end position="24"/>
    </location>
</feature>
<dbReference type="GO" id="GO:0016853">
    <property type="term" value="F:isomerase activity"/>
    <property type="evidence" value="ECO:0007669"/>
    <property type="project" value="UniProtKB-KW"/>
</dbReference>
<evidence type="ECO:0000256" key="7">
    <source>
        <dbReference type="SAM" id="SignalP"/>
    </source>
</evidence>
<dbReference type="InterPro" id="IPR036249">
    <property type="entry name" value="Thioredoxin-like_sf"/>
</dbReference>
<keyword evidence="5" id="KW-0676">Redox-active center</keyword>
<reference evidence="9 10" key="1">
    <citation type="submission" date="2016-10" db="EMBL/GenBank/DDBJ databases">
        <authorList>
            <person name="de Groot N.N."/>
        </authorList>
    </citation>
    <scope>NUCLEOTIDE SEQUENCE [LARGE SCALE GENOMIC DNA]</scope>
    <source>
        <strain evidence="9 10">CPCC 202808</strain>
    </source>
</reference>
<evidence type="ECO:0000256" key="1">
    <source>
        <dbReference type="ARBA" id="ARBA00005791"/>
    </source>
</evidence>
<evidence type="ECO:0000256" key="6">
    <source>
        <dbReference type="SAM" id="MobiDB-lite"/>
    </source>
</evidence>
<feature type="chain" id="PRO_5038749809" evidence="7">
    <location>
        <begin position="25"/>
        <end position="237"/>
    </location>
</feature>
<feature type="domain" description="Thioredoxin" evidence="8">
    <location>
        <begin position="5"/>
        <end position="234"/>
    </location>
</feature>
<dbReference type="SUPFAM" id="SSF52833">
    <property type="entry name" value="Thioredoxin-like"/>
    <property type="match status" value="1"/>
</dbReference>
<protein>
    <submittedName>
        <fullName evidence="9">Protein-disulfide isomerase</fullName>
    </submittedName>
</protein>
<keyword evidence="4" id="KW-1015">Disulfide bond</keyword>
<organism evidence="9 10">
    <name type="scientific">Actinopolymorpha cephalotaxi</name>
    <dbReference type="NCBI Taxonomy" id="504797"/>
    <lineage>
        <taxon>Bacteria</taxon>
        <taxon>Bacillati</taxon>
        <taxon>Actinomycetota</taxon>
        <taxon>Actinomycetes</taxon>
        <taxon>Propionibacteriales</taxon>
        <taxon>Actinopolymorphaceae</taxon>
        <taxon>Actinopolymorpha</taxon>
    </lineage>
</organism>
<dbReference type="STRING" id="504797.SAMN05421678_12835"/>
<keyword evidence="9" id="KW-0413">Isomerase</keyword>
<dbReference type="Proteomes" id="UP000199052">
    <property type="component" value="Unassembled WGS sequence"/>
</dbReference>
<dbReference type="InterPro" id="IPR013766">
    <property type="entry name" value="Thioredoxin_domain"/>
</dbReference>
<feature type="region of interest" description="Disordered" evidence="6">
    <location>
        <begin position="28"/>
        <end position="66"/>
    </location>
</feature>
<dbReference type="Pfam" id="PF13462">
    <property type="entry name" value="Thioredoxin_4"/>
    <property type="match status" value="1"/>
</dbReference>
<keyword evidence="3" id="KW-0560">Oxidoreductase</keyword>
<sequence length="237" mass="25020">MLLPIAIAAVAAMFTAVMLLPALTGDSGDGGSAAATHDPTPKASPSASPTAPSPTTGDPLGNAGAPIALGRENAPVVMFAYSDFQCPFCGKFARDTEPELIRKYVDNGTLRIEWRDFPYLGPESLTAAKAARAAAMQGKFWPFHNALYADQPPPNSGKLTEDHLAGIAKRLKLDMPQFRRDLKSQQVADAVARDFSDGQAHGISGTPAFVINGRFVIGAQPLETFTKVIDEAAKNPG</sequence>
<evidence type="ECO:0000313" key="10">
    <source>
        <dbReference type="Proteomes" id="UP000199052"/>
    </source>
</evidence>
<evidence type="ECO:0000259" key="8">
    <source>
        <dbReference type="PROSITE" id="PS51352"/>
    </source>
</evidence>